<proteinExistence type="predicted"/>
<dbReference type="AlphaFoldDB" id="A0A161K0H4"/>
<reference evidence="1" key="1">
    <citation type="submission" date="2015-10" db="EMBL/GenBank/DDBJ databases">
        <authorList>
            <person name="Gilbert D.G."/>
        </authorList>
    </citation>
    <scope>NUCLEOTIDE SEQUENCE</scope>
</reference>
<gene>
    <name evidence="1" type="ORF">MGWOODY_Smn3812</name>
</gene>
<evidence type="ECO:0000313" key="1">
    <source>
        <dbReference type="EMBL" id="CUS44266.1"/>
    </source>
</evidence>
<name>A0A161K0H4_9ZZZZ</name>
<dbReference type="EMBL" id="CZQE01000126">
    <property type="protein sequence ID" value="CUS44266.1"/>
    <property type="molecule type" value="Genomic_DNA"/>
</dbReference>
<organism evidence="1">
    <name type="scientific">hydrothermal vent metagenome</name>
    <dbReference type="NCBI Taxonomy" id="652676"/>
    <lineage>
        <taxon>unclassified sequences</taxon>
        <taxon>metagenomes</taxon>
        <taxon>ecological metagenomes</taxon>
    </lineage>
</organism>
<accession>A0A161K0H4</accession>
<protein>
    <submittedName>
        <fullName evidence="1">Uncharacterized protein</fullName>
    </submittedName>
</protein>
<sequence length="80" mass="8248">MTTFKILAAAGLVALATIPVMAQAADGRPEPAANAPADAAATASKKKFCVVEATTGSRVAKKICRTRTEWLALGFDPTSK</sequence>